<comment type="caution">
    <text evidence="2">The sequence shown here is derived from an EMBL/GenBank/DDBJ whole genome shotgun (WGS) entry which is preliminary data.</text>
</comment>
<reference evidence="3" key="1">
    <citation type="journal article" date="2019" name="Int. J. Syst. Evol. Microbiol.">
        <title>The Global Catalogue of Microorganisms (GCM) 10K type strain sequencing project: providing services to taxonomists for standard genome sequencing and annotation.</title>
        <authorList>
            <consortium name="The Broad Institute Genomics Platform"/>
            <consortium name="The Broad Institute Genome Sequencing Center for Infectious Disease"/>
            <person name="Wu L."/>
            <person name="Ma J."/>
        </authorList>
    </citation>
    <scope>NUCLEOTIDE SEQUENCE [LARGE SCALE GENOMIC DNA]</scope>
    <source>
        <strain evidence="3">KCTC 52204</strain>
    </source>
</reference>
<evidence type="ECO:0000313" key="3">
    <source>
        <dbReference type="Proteomes" id="UP001597394"/>
    </source>
</evidence>
<proteinExistence type="predicted"/>
<dbReference type="InterPro" id="IPR001173">
    <property type="entry name" value="Glyco_trans_2-like"/>
</dbReference>
<accession>A0ABW5K829</accession>
<dbReference type="Proteomes" id="UP001597394">
    <property type="component" value="Unassembled WGS sequence"/>
</dbReference>
<dbReference type="RefSeq" id="WP_255928731.1">
    <property type="nucleotide sequence ID" value="NZ_JANFQP010000002.1"/>
</dbReference>
<dbReference type="EMBL" id="JBHULG010000002">
    <property type="protein sequence ID" value="MFD2545047.1"/>
    <property type="molecule type" value="Genomic_DNA"/>
</dbReference>
<dbReference type="EC" id="2.4.-.-" evidence="2"/>
<keyword evidence="2" id="KW-0328">Glycosyltransferase</keyword>
<dbReference type="CDD" id="cd04186">
    <property type="entry name" value="GT_2_like_c"/>
    <property type="match status" value="1"/>
</dbReference>
<dbReference type="Pfam" id="PF00535">
    <property type="entry name" value="Glycos_transf_2"/>
    <property type="match status" value="1"/>
</dbReference>
<name>A0ABW5K829_9FLAO</name>
<keyword evidence="3" id="KW-1185">Reference proteome</keyword>
<evidence type="ECO:0000313" key="2">
    <source>
        <dbReference type="EMBL" id="MFD2545047.1"/>
    </source>
</evidence>
<gene>
    <name evidence="2" type="ORF">ACFSO8_06180</name>
</gene>
<feature type="domain" description="Glycosyltransferase 2-like" evidence="1">
    <location>
        <begin position="5"/>
        <end position="187"/>
    </location>
</feature>
<dbReference type="SUPFAM" id="SSF53448">
    <property type="entry name" value="Nucleotide-diphospho-sugar transferases"/>
    <property type="match status" value="1"/>
</dbReference>
<dbReference type="PANTHER" id="PTHR43179">
    <property type="entry name" value="RHAMNOSYLTRANSFERASE WBBL"/>
    <property type="match status" value="1"/>
</dbReference>
<protein>
    <submittedName>
        <fullName evidence="2">Glycosyltransferase family 2 protein</fullName>
        <ecNumber evidence="2">2.4.-.-</ecNumber>
    </submittedName>
</protein>
<sequence>MTASIVLYNNDRKILLESINSFLNSDTKESLYLYLIDNSPTDELKDLIVHPKVEYISNPSNPGFGAAHNIAIKNALKLDSRYHLVLNPDVYFETTTIDLLLNFMNDQPNVGNVMPKVLYPDGNLQYLCKFLPTPYDWIGRRFNPFKKMVEKRNDYFEMRFTGYNKVMDVPYLSGCFMFLRVDALKKIGFFDEGIFMYGEETDLCRRLIDGGYRTVFYPKTIIYHHFEKGSHKSFRLTKIGMQSAIYYFNKWGWFFDKRRKQINSQILRKINENE</sequence>
<dbReference type="InterPro" id="IPR029044">
    <property type="entry name" value="Nucleotide-diphossugar_trans"/>
</dbReference>
<dbReference type="PANTHER" id="PTHR43179:SF10">
    <property type="entry name" value="GLYCOSYL TRANSFERASE"/>
    <property type="match status" value="1"/>
</dbReference>
<evidence type="ECO:0000259" key="1">
    <source>
        <dbReference type="Pfam" id="PF00535"/>
    </source>
</evidence>
<keyword evidence="2" id="KW-0808">Transferase</keyword>
<dbReference type="GO" id="GO:0016757">
    <property type="term" value="F:glycosyltransferase activity"/>
    <property type="evidence" value="ECO:0007669"/>
    <property type="project" value="UniProtKB-KW"/>
</dbReference>
<dbReference type="Gene3D" id="3.90.550.10">
    <property type="entry name" value="Spore Coat Polysaccharide Biosynthesis Protein SpsA, Chain A"/>
    <property type="match status" value="1"/>
</dbReference>
<organism evidence="2 3">
    <name type="scientific">Kaistella montana</name>
    <dbReference type="NCBI Taxonomy" id="1849733"/>
    <lineage>
        <taxon>Bacteria</taxon>
        <taxon>Pseudomonadati</taxon>
        <taxon>Bacteroidota</taxon>
        <taxon>Flavobacteriia</taxon>
        <taxon>Flavobacteriales</taxon>
        <taxon>Weeksellaceae</taxon>
        <taxon>Chryseobacterium group</taxon>
        <taxon>Kaistella</taxon>
    </lineage>
</organism>